<name>A0A929RYF6_9BACT</name>
<dbReference type="Gene3D" id="3.90.550.10">
    <property type="entry name" value="Spore Coat Polysaccharide Biosynthesis Protein SpsA, Chain A"/>
    <property type="match status" value="1"/>
</dbReference>
<dbReference type="CDD" id="cd00761">
    <property type="entry name" value="Glyco_tranf_GTA_type"/>
    <property type="match status" value="1"/>
</dbReference>
<reference evidence="2" key="1">
    <citation type="submission" date="2020-04" db="EMBL/GenBank/DDBJ databases">
        <title>Deep metagenomics examines the oral microbiome during advanced dental caries in children, revealing novel taxa and co-occurrences with host molecules.</title>
        <authorList>
            <person name="Baker J.L."/>
            <person name="Morton J.T."/>
            <person name="Dinis M."/>
            <person name="Alvarez R."/>
            <person name="Tran N.C."/>
            <person name="Knight R."/>
            <person name="Edlund A."/>
        </authorList>
    </citation>
    <scope>NUCLEOTIDE SEQUENCE</scope>
    <source>
        <strain evidence="2">JCVI_34_bin.1</strain>
    </source>
</reference>
<gene>
    <name evidence="2" type="ORF">HXK21_07270</name>
</gene>
<dbReference type="InterPro" id="IPR050834">
    <property type="entry name" value="Glycosyltransf_2"/>
</dbReference>
<feature type="domain" description="Glycosyltransferase 2-like" evidence="1">
    <location>
        <begin position="3"/>
        <end position="175"/>
    </location>
</feature>
<dbReference type="Proteomes" id="UP000704068">
    <property type="component" value="Unassembled WGS sequence"/>
</dbReference>
<dbReference type="Pfam" id="PF00535">
    <property type="entry name" value="Glycos_transf_2"/>
    <property type="match status" value="1"/>
</dbReference>
<accession>A0A929RYF6</accession>
<organism evidence="2 3">
    <name type="scientific">Alloprevotella tannerae</name>
    <dbReference type="NCBI Taxonomy" id="76122"/>
    <lineage>
        <taxon>Bacteria</taxon>
        <taxon>Pseudomonadati</taxon>
        <taxon>Bacteroidota</taxon>
        <taxon>Bacteroidia</taxon>
        <taxon>Bacteroidales</taxon>
        <taxon>Prevotellaceae</taxon>
        <taxon>Alloprevotella</taxon>
    </lineage>
</organism>
<dbReference type="InterPro" id="IPR029044">
    <property type="entry name" value="Nucleotide-diphossugar_trans"/>
</dbReference>
<dbReference type="EMBL" id="JABZGR010000024">
    <property type="protein sequence ID" value="MBF0970824.1"/>
    <property type="molecule type" value="Genomic_DNA"/>
</dbReference>
<evidence type="ECO:0000313" key="2">
    <source>
        <dbReference type="EMBL" id="MBF0970824.1"/>
    </source>
</evidence>
<evidence type="ECO:0000313" key="3">
    <source>
        <dbReference type="Proteomes" id="UP000704068"/>
    </source>
</evidence>
<dbReference type="PANTHER" id="PTHR43685:SF3">
    <property type="entry name" value="SLR2126 PROTEIN"/>
    <property type="match status" value="1"/>
</dbReference>
<evidence type="ECO:0000259" key="1">
    <source>
        <dbReference type="Pfam" id="PF00535"/>
    </source>
</evidence>
<dbReference type="InterPro" id="IPR001173">
    <property type="entry name" value="Glyco_trans_2-like"/>
</dbReference>
<sequence>MLSVLIPTYNCDCSTLVSDLAHQGLELMENTKEGFDFEIIVLDDCSTLEPLKAVAEKVNALPHCRWIRAERNSGPAASRNHLIDLARFPYLLFIDSDAQVCTADFLARYWDVRDQAKVVCGRLYTPSGPAPEGHELRSRYELSAERLRPADVRQKQPYRFFTMFNAMFAREVFDAVRFDPRCTDYGYEDALLGLELRSLHFSIMHIDNPLIHTGIDSNESFLKKTETALRTLSKLGELMQSESGPSRLYLQAKRFGLSGLLRWTLGFWSRHMRHYLLESKRPSLFIFSLYKLWYYADLQKSKCKATKPNDGEN</sequence>
<dbReference type="AlphaFoldDB" id="A0A929RYF6"/>
<dbReference type="PANTHER" id="PTHR43685">
    <property type="entry name" value="GLYCOSYLTRANSFERASE"/>
    <property type="match status" value="1"/>
</dbReference>
<proteinExistence type="predicted"/>
<dbReference type="SUPFAM" id="SSF53448">
    <property type="entry name" value="Nucleotide-diphospho-sugar transferases"/>
    <property type="match status" value="1"/>
</dbReference>
<comment type="caution">
    <text evidence="2">The sequence shown here is derived from an EMBL/GenBank/DDBJ whole genome shotgun (WGS) entry which is preliminary data.</text>
</comment>
<dbReference type="RefSeq" id="WP_303764460.1">
    <property type="nucleotide sequence ID" value="NZ_JABZGR010000024.1"/>
</dbReference>
<protein>
    <submittedName>
        <fullName evidence="2">Glycosyltransferase family 2 protein</fullName>
    </submittedName>
</protein>